<evidence type="ECO:0000313" key="2">
    <source>
        <dbReference type="Proteomes" id="UP000255355"/>
    </source>
</evidence>
<protein>
    <submittedName>
        <fullName evidence="1">Uncharacterized protein</fullName>
    </submittedName>
</protein>
<name>A0A370HDE3_9NOCA</name>
<dbReference type="Proteomes" id="UP000255355">
    <property type="component" value="Unassembled WGS sequence"/>
</dbReference>
<comment type="caution">
    <text evidence="1">The sequence shown here is derived from an EMBL/GenBank/DDBJ whole genome shotgun (WGS) entry which is preliminary data.</text>
</comment>
<gene>
    <name evidence="1" type="ORF">DFR68_103270</name>
</gene>
<dbReference type="OrthoDB" id="4557979at2"/>
<reference evidence="1 2" key="1">
    <citation type="submission" date="2018-07" db="EMBL/GenBank/DDBJ databases">
        <title>Genomic Encyclopedia of Type Strains, Phase IV (KMG-IV): sequencing the most valuable type-strain genomes for metagenomic binning, comparative biology and taxonomic classification.</title>
        <authorList>
            <person name="Goeker M."/>
        </authorList>
    </citation>
    <scope>NUCLEOTIDE SEQUENCE [LARGE SCALE GENOMIC DNA]</scope>
    <source>
        <strain evidence="1 2">DSM 44952</strain>
    </source>
</reference>
<proteinExistence type="predicted"/>
<dbReference type="AlphaFoldDB" id="A0A370HDE3"/>
<dbReference type="RefSeq" id="WP_068031745.1">
    <property type="nucleotide sequence ID" value="NZ_QQAZ01000003.1"/>
</dbReference>
<keyword evidence="2" id="KW-1185">Reference proteome</keyword>
<sequence length="153" mass="16802">MFESCHSPDEVAYLLRIRFGFPVDLFAGRPFLSCGRRIDGIAMPPDMGRRVRAGLRSAPATPAVADPRNRRWVFLAAPPRPYHAAGRQLRNLMAASGVTLLAAGHRVMLPTSDYPLGWHWASEPAPGPMLLPERTAVLAAVRESIREDAHVLA</sequence>
<dbReference type="EMBL" id="QQAZ01000003">
    <property type="protein sequence ID" value="RDI52883.1"/>
    <property type="molecule type" value="Genomic_DNA"/>
</dbReference>
<evidence type="ECO:0000313" key="1">
    <source>
        <dbReference type="EMBL" id="RDI52883.1"/>
    </source>
</evidence>
<organism evidence="1 2">
    <name type="scientific">Nocardia mexicana</name>
    <dbReference type="NCBI Taxonomy" id="279262"/>
    <lineage>
        <taxon>Bacteria</taxon>
        <taxon>Bacillati</taxon>
        <taxon>Actinomycetota</taxon>
        <taxon>Actinomycetes</taxon>
        <taxon>Mycobacteriales</taxon>
        <taxon>Nocardiaceae</taxon>
        <taxon>Nocardia</taxon>
    </lineage>
</organism>
<accession>A0A370HDE3</accession>